<evidence type="ECO:0000313" key="2">
    <source>
        <dbReference type="Proteomes" id="UP000676917"/>
    </source>
</evidence>
<dbReference type="RefSeq" id="WP_212920854.1">
    <property type="nucleotide sequence ID" value="NZ_BORP01000003.1"/>
</dbReference>
<name>A0A919X9K4_9BACI</name>
<dbReference type="AlphaFoldDB" id="A0A919X9K4"/>
<proteinExistence type="predicted"/>
<dbReference type="InterPro" id="IPR042573">
    <property type="entry name" value="GNAT_acetyltra_N"/>
</dbReference>
<gene>
    <name evidence="1" type="ORF">J43TS3_19790</name>
</gene>
<protein>
    <submittedName>
        <fullName evidence="1">Acetyltransferase</fullName>
    </submittedName>
</protein>
<dbReference type="EMBL" id="BORP01000003">
    <property type="protein sequence ID" value="GIO27368.1"/>
    <property type="molecule type" value="Genomic_DNA"/>
</dbReference>
<reference evidence="1" key="1">
    <citation type="submission" date="2021-03" db="EMBL/GenBank/DDBJ databases">
        <title>Antimicrobial resistance genes in bacteria isolated from Japanese honey, and their potential for conferring macrolide and lincosamide resistance in the American foulbrood pathogen Paenibacillus larvae.</title>
        <authorList>
            <person name="Okamoto M."/>
            <person name="Kumagai M."/>
            <person name="Kanamori H."/>
            <person name="Takamatsu D."/>
        </authorList>
    </citation>
    <scope>NUCLEOTIDE SEQUENCE</scope>
    <source>
        <strain evidence="1">J43TS3</strain>
    </source>
</reference>
<organism evidence="1 2">
    <name type="scientific">Ornithinibacillus bavariensis</name>
    <dbReference type="NCBI Taxonomy" id="545502"/>
    <lineage>
        <taxon>Bacteria</taxon>
        <taxon>Bacillati</taxon>
        <taxon>Bacillota</taxon>
        <taxon>Bacilli</taxon>
        <taxon>Bacillales</taxon>
        <taxon>Bacillaceae</taxon>
        <taxon>Ornithinibacillus</taxon>
    </lineage>
</organism>
<dbReference type="PANTHER" id="PTHR31143:SF2">
    <property type="entry name" value="FR47-LIKE DOMAIN-CONTAINING PROTEIN-RELATED"/>
    <property type="match status" value="1"/>
</dbReference>
<dbReference type="Proteomes" id="UP000676917">
    <property type="component" value="Unassembled WGS sequence"/>
</dbReference>
<dbReference type="InterPro" id="IPR016181">
    <property type="entry name" value="Acyl_CoA_acyltransferase"/>
</dbReference>
<dbReference type="Pfam" id="PF12746">
    <property type="entry name" value="GNAT_acetyltran"/>
    <property type="match status" value="1"/>
</dbReference>
<evidence type="ECO:0000313" key="1">
    <source>
        <dbReference type="EMBL" id="GIO27368.1"/>
    </source>
</evidence>
<dbReference type="Gene3D" id="3.40.630.110">
    <property type="entry name" value="GNAT acetyltransferase-like"/>
    <property type="match status" value="1"/>
</dbReference>
<accession>A0A919X9K4</accession>
<dbReference type="InterPro" id="IPR027365">
    <property type="entry name" value="GNAT_acetyltra_YdfB-like"/>
</dbReference>
<sequence length="276" mass="31829">MIVELDKTDFGKCRKLLNEQGHLEAKAIVENINPGRIFVNDSKNPTSGLIWLGNNDGFILFGSEKNDAFNNELNHFIDNVIKSEAKKVQLKWFEVVGNHEKWNKVIESVFEHRKIESWIQRVYTMRKGDFKSNSVPAIEEGYRVIRICNTLFENKSNTINNIEFLQSKVLAYWSSPEIFLRNGIGYCILYNNEIVSVCFSGFVAGNVHCINIETLEAHQGKKLAQKVAHSFVKDCFENHMVPYWDCMEMNKPSVAVAENIGFKNEFNYTGYYFSLE</sequence>
<comment type="caution">
    <text evidence="1">The sequence shown here is derived from an EMBL/GenBank/DDBJ whole genome shotgun (WGS) entry which is preliminary data.</text>
</comment>
<keyword evidence="2" id="KW-1185">Reference proteome</keyword>
<dbReference type="PANTHER" id="PTHR31143">
    <property type="match status" value="1"/>
</dbReference>
<dbReference type="Gene3D" id="3.40.630.30">
    <property type="match status" value="1"/>
</dbReference>
<dbReference type="SUPFAM" id="SSF55729">
    <property type="entry name" value="Acyl-CoA N-acyltransferases (Nat)"/>
    <property type="match status" value="1"/>
</dbReference>